<gene>
    <name evidence="2" type="ORF">LARSCL_LOCUS6678</name>
</gene>
<feature type="non-terminal residue" evidence="2">
    <location>
        <position position="1"/>
    </location>
</feature>
<accession>A0AAV1ZRI5</accession>
<evidence type="ECO:0000313" key="2">
    <source>
        <dbReference type="EMBL" id="CAL1272957.1"/>
    </source>
</evidence>
<organism evidence="2 3">
    <name type="scientific">Larinioides sclopetarius</name>
    <dbReference type="NCBI Taxonomy" id="280406"/>
    <lineage>
        <taxon>Eukaryota</taxon>
        <taxon>Metazoa</taxon>
        <taxon>Ecdysozoa</taxon>
        <taxon>Arthropoda</taxon>
        <taxon>Chelicerata</taxon>
        <taxon>Arachnida</taxon>
        <taxon>Araneae</taxon>
        <taxon>Araneomorphae</taxon>
        <taxon>Entelegynae</taxon>
        <taxon>Araneoidea</taxon>
        <taxon>Araneidae</taxon>
        <taxon>Larinioides</taxon>
    </lineage>
</organism>
<evidence type="ECO:0000313" key="3">
    <source>
        <dbReference type="Proteomes" id="UP001497382"/>
    </source>
</evidence>
<dbReference type="Proteomes" id="UP001497382">
    <property type="component" value="Unassembled WGS sequence"/>
</dbReference>
<name>A0AAV1ZRI5_9ARAC</name>
<evidence type="ECO:0000256" key="1">
    <source>
        <dbReference type="SAM" id="Phobius"/>
    </source>
</evidence>
<keyword evidence="1" id="KW-0472">Membrane</keyword>
<proteinExistence type="predicted"/>
<keyword evidence="3" id="KW-1185">Reference proteome</keyword>
<dbReference type="EMBL" id="CAXIEN010000064">
    <property type="protein sequence ID" value="CAL1272957.1"/>
    <property type="molecule type" value="Genomic_DNA"/>
</dbReference>
<dbReference type="AlphaFoldDB" id="A0AAV1ZRI5"/>
<feature type="transmembrane region" description="Helical" evidence="1">
    <location>
        <begin position="21"/>
        <end position="42"/>
    </location>
</feature>
<keyword evidence="1" id="KW-0812">Transmembrane</keyword>
<reference evidence="2 3" key="1">
    <citation type="submission" date="2024-04" db="EMBL/GenBank/DDBJ databases">
        <authorList>
            <person name="Rising A."/>
            <person name="Reimegard J."/>
            <person name="Sonavane S."/>
            <person name="Akerstrom W."/>
            <person name="Nylinder S."/>
            <person name="Hedman E."/>
            <person name="Kallberg Y."/>
        </authorList>
    </citation>
    <scope>NUCLEOTIDE SEQUENCE [LARGE SCALE GENOMIC DNA]</scope>
</reference>
<sequence length="78" mass="9137">RFLDSLVQLNIKILKVSDKEVLKSILTILFNFNLLIFVTFFLRLFTNDLNARGQCRQSTNISILVKRVKLFSHQLIVQ</sequence>
<comment type="caution">
    <text evidence="2">The sequence shown here is derived from an EMBL/GenBank/DDBJ whole genome shotgun (WGS) entry which is preliminary data.</text>
</comment>
<protein>
    <submittedName>
        <fullName evidence="2">Uncharacterized protein</fullName>
    </submittedName>
</protein>
<keyword evidence="1" id="KW-1133">Transmembrane helix</keyword>